<keyword evidence="4 5" id="KW-0472">Membrane</keyword>
<dbReference type="OrthoDB" id="5906412at2"/>
<protein>
    <recommendedName>
        <fullName evidence="6">O-antigen ligase-related domain-containing protein</fullName>
    </recommendedName>
</protein>
<feature type="transmembrane region" description="Helical" evidence="5">
    <location>
        <begin position="255"/>
        <end position="274"/>
    </location>
</feature>
<evidence type="ECO:0000313" key="8">
    <source>
        <dbReference type="Proteomes" id="UP000282060"/>
    </source>
</evidence>
<evidence type="ECO:0000313" key="7">
    <source>
        <dbReference type="EMBL" id="RTR33355.1"/>
    </source>
</evidence>
<keyword evidence="2 5" id="KW-0812">Transmembrane</keyword>
<reference evidence="7 8" key="1">
    <citation type="submission" date="2018-12" db="EMBL/GenBank/DDBJ databases">
        <authorList>
            <person name="Yu L."/>
        </authorList>
    </citation>
    <scope>NUCLEOTIDE SEQUENCE [LARGE SCALE GENOMIC DNA]</scope>
    <source>
        <strain evidence="7 8">HAW-EB5</strain>
    </source>
</reference>
<feature type="domain" description="O-antigen ligase-related" evidence="6">
    <location>
        <begin position="215"/>
        <end position="355"/>
    </location>
</feature>
<dbReference type="InterPro" id="IPR007016">
    <property type="entry name" value="O-antigen_ligase-rel_domated"/>
</dbReference>
<dbReference type="GO" id="GO:0016020">
    <property type="term" value="C:membrane"/>
    <property type="evidence" value="ECO:0007669"/>
    <property type="project" value="UniProtKB-SubCell"/>
</dbReference>
<evidence type="ECO:0000256" key="2">
    <source>
        <dbReference type="ARBA" id="ARBA00022692"/>
    </source>
</evidence>
<feature type="transmembrane region" description="Helical" evidence="5">
    <location>
        <begin position="340"/>
        <end position="360"/>
    </location>
</feature>
<feature type="transmembrane region" description="Helical" evidence="5">
    <location>
        <begin position="102"/>
        <end position="125"/>
    </location>
</feature>
<dbReference type="Pfam" id="PF04932">
    <property type="entry name" value="Wzy_C"/>
    <property type="match status" value="1"/>
</dbReference>
<dbReference type="AlphaFoldDB" id="A0A3S0KSE4"/>
<evidence type="ECO:0000259" key="6">
    <source>
        <dbReference type="Pfam" id="PF04932"/>
    </source>
</evidence>
<feature type="transmembrane region" description="Helical" evidence="5">
    <location>
        <begin position="77"/>
        <end position="96"/>
    </location>
</feature>
<evidence type="ECO:0000256" key="3">
    <source>
        <dbReference type="ARBA" id="ARBA00022989"/>
    </source>
</evidence>
<feature type="transmembrane region" description="Helical" evidence="5">
    <location>
        <begin position="178"/>
        <end position="195"/>
    </location>
</feature>
<keyword evidence="3 5" id="KW-1133">Transmembrane helix</keyword>
<dbReference type="Proteomes" id="UP000282060">
    <property type="component" value="Unassembled WGS sequence"/>
</dbReference>
<feature type="transmembrane region" description="Helical" evidence="5">
    <location>
        <begin position="202"/>
        <end position="221"/>
    </location>
</feature>
<name>A0A3S0KSE4_9GAMM</name>
<sequence length="433" mass="47905">MKGFSMAEFLRVDKNAIFFTMLIWITVAVTLIGGSIPLVTAITVTKFELLFVAAYFFVNGFNFLIKIGKNFSAKVALYLLALATLLVTSTVVNYNADNELQALIVGFSVIFKVFHLLFFIVLAHAMASYKLIVKDTFLVISAAVLLIAVTLLFMGTLSFPSGLYDSSPLLPFAYNIRYLGYICTVGLSILFVLFVNKSNDSLKSFVLAGLIISNCTLLIWLGGRGSLVSIIAVLSIYFIYLYQTAELRFKSAAQLLALLCLSVFCAHVLTVYSWNGPARFFTQGEVLQNIGDVNKLSSNRIAIWKQTIAAIIEKPWLGYGPEGYRFHPDHILGLQPHNSILQVLVSYGIFASLIMLYIFASFLNICKGQVYNLDNKYRQESVIATLVILGLAIHSLVDGTFYHSQPVFYAILAAATIVAIEIRSSVKFGVDKI</sequence>
<feature type="transmembrane region" description="Helical" evidence="5">
    <location>
        <begin position="381"/>
        <end position="401"/>
    </location>
</feature>
<accession>A0A3S0KSE4</accession>
<dbReference type="EMBL" id="RXNV01000002">
    <property type="protein sequence ID" value="RTR33355.1"/>
    <property type="molecule type" value="Genomic_DNA"/>
</dbReference>
<keyword evidence="8" id="KW-1185">Reference proteome</keyword>
<evidence type="ECO:0000256" key="5">
    <source>
        <dbReference type="SAM" id="Phobius"/>
    </source>
</evidence>
<proteinExistence type="predicted"/>
<feature type="transmembrane region" description="Helical" evidence="5">
    <location>
        <begin position="49"/>
        <end position="65"/>
    </location>
</feature>
<dbReference type="PANTHER" id="PTHR37422:SF13">
    <property type="entry name" value="LIPOPOLYSACCHARIDE BIOSYNTHESIS PROTEIN PA4999-RELATED"/>
    <property type="match status" value="1"/>
</dbReference>
<gene>
    <name evidence="7" type="ORF">EKG39_06310</name>
</gene>
<feature type="transmembrane region" description="Helical" evidence="5">
    <location>
        <begin position="137"/>
        <end position="158"/>
    </location>
</feature>
<dbReference type="InterPro" id="IPR051533">
    <property type="entry name" value="WaaL-like"/>
</dbReference>
<dbReference type="PANTHER" id="PTHR37422">
    <property type="entry name" value="TEICHURONIC ACID BIOSYNTHESIS PROTEIN TUAE"/>
    <property type="match status" value="1"/>
</dbReference>
<feature type="transmembrane region" description="Helical" evidence="5">
    <location>
        <begin position="227"/>
        <end position="243"/>
    </location>
</feature>
<comment type="subcellular location">
    <subcellularLocation>
        <location evidence="1">Membrane</location>
        <topology evidence="1">Multi-pass membrane protein</topology>
    </subcellularLocation>
</comment>
<evidence type="ECO:0000256" key="1">
    <source>
        <dbReference type="ARBA" id="ARBA00004141"/>
    </source>
</evidence>
<comment type="caution">
    <text evidence="7">The sequence shown here is derived from an EMBL/GenBank/DDBJ whole genome shotgun (WGS) entry which is preliminary data.</text>
</comment>
<organism evidence="7 8">
    <name type="scientific">Shewanella atlantica</name>
    <dbReference type="NCBI Taxonomy" id="271099"/>
    <lineage>
        <taxon>Bacteria</taxon>
        <taxon>Pseudomonadati</taxon>
        <taxon>Pseudomonadota</taxon>
        <taxon>Gammaproteobacteria</taxon>
        <taxon>Alteromonadales</taxon>
        <taxon>Shewanellaceae</taxon>
        <taxon>Shewanella</taxon>
    </lineage>
</organism>
<feature type="transmembrane region" description="Helical" evidence="5">
    <location>
        <begin position="407"/>
        <end position="426"/>
    </location>
</feature>
<evidence type="ECO:0000256" key="4">
    <source>
        <dbReference type="ARBA" id="ARBA00023136"/>
    </source>
</evidence>
<feature type="transmembrane region" description="Helical" evidence="5">
    <location>
        <begin position="21"/>
        <end position="43"/>
    </location>
</feature>